<dbReference type="EMBL" id="BIFS01000002">
    <property type="protein sequence ID" value="GCE23276.1"/>
    <property type="molecule type" value="Genomic_DNA"/>
</dbReference>
<reference evidence="3" key="1">
    <citation type="submission" date="2018-12" db="EMBL/GenBank/DDBJ databases">
        <title>Tengunoibacter tsumagoiensis gen. nov., sp. nov., Dictyobacter kobayashii sp. nov., D. alpinus sp. nov., and D. joshuensis sp. nov. and description of Dictyobacteraceae fam. nov. within the order Ktedonobacterales isolated from Tengu-no-mugimeshi.</title>
        <authorList>
            <person name="Wang C.M."/>
            <person name="Zheng Y."/>
            <person name="Sakai Y."/>
            <person name="Toyoda A."/>
            <person name="Minakuchi Y."/>
            <person name="Abe K."/>
            <person name="Yokota A."/>
            <person name="Yabe S."/>
        </authorList>
    </citation>
    <scope>NUCLEOTIDE SEQUENCE [LARGE SCALE GENOMIC DNA]</scope>
    <source>
        <strain evidence="3">Uno11</strain>
    </source>
</reference>
<sequence>MKWCVQFPVEDILIKRPCLRKACVGNKAASTLLSFLLYQVSINQEFKKHMEESLRPFTTYEGPKGQEEDFTLYKTQSEIVAQMDNEISDRTLRDTAIPLLVALGYIDVDESEKTNRYTLYPAKIQAGINNPPTKQEILPILQHLIERGNISDKYRKYFRRLSEMLLTNDGNSADDKNNNRRASRANRKPYSSTDKNRKSFKDTKKRVTVAATDTDKNQIEMAITPTIPIVSPEASLNDSQNKSPQRTINTPDMDASETITTIIQMVEHLRGRCFQELERHQQARAAAIIMKLRPALSLKDIEKAWLHGSDEYWKKNHDPLGMKVTDLAHHNSHGKRRIIATLEHKRHQELIQKQVSRPTLPSRLEVDGQHSKSTSMSEQANPKSIMTEQEAIQLAAQIKQDGQKHEYKLQARSSWTHDRWLVEAQLDQHIFTIHSQAEWSKKLAEVHEILQLKKKLNPIGKDTI</sequence>
<dbReference type="AlphaFoldDB" id="A0A402AW05"/>
<evidence type="ECO:0000256" key="1">
    <source>
        <dbReference type="SAM" id="MobiDB-lite"/>
    </source>
</evidence>
<proteinExistence type="predicted"/>
<protein>
    <submittedName>
        <fullName evidence="2">Uncharacterized protein</fullName>
    </submittedName>
</protein>
<feature type="region of interest" description="Disordered" evidence="1">
    <location>
        <begin position="354"/>
        <end position="382"/>
    </location>
</feature>
<gene>
    <name evidence="2" type="ORF">KDK_70760</name>
</gene>
<comment type="caution">
    <text evidence="2">The sequence shown here is derived from an EMBL/GenBank/DDBJ whole genome shotgun (WGS) entry which is preliminary data.</text>
</comment>
<feature type="compositionally biased region" description="Polar residues" evidence="1">
    <location>
        <begin position="371"/>
        <end position="382"/>
    </location>
</feature>
<evidence type="ECO:0000313" key="3">
    <source>
        <dbReference type="Proteomes" id="UP000287188"/>
    </source>
</evidence>
<name>A0A402AW05_9CHLR</name>
<feature type="region of interest" description="Disordered" evidence="1">
    <location>
        <begin position="168"/>
        <end position="209"/>
    </location>
</feature>
<dbReference type="Proteomes" id="UP000287188">
    <property type="component" value="Unassembled WGS sequence"/>
</dbReference>
<feature type="region of interest" description="Disordered" evidence="1">
    <location>
        <begin position="232"/>
        <end position="252"/>
    </location>
</feature>
<evidence type="ECO:0000313" key="2">
    <source>
        <dbReference type="EMBL" id="GCE23276.1"/>
    </source>
</evidence>
<feature type="compositionally biased region" description="Polar residues" evidence="1">
    <location>
        <begin position="234"/>
        <end position="250"/>
    </location>
</feature>
<keyword evidence="3" id="KW-1185">Reference proteome</keyword>
<accession>A0A402AW05</accession>
<organism evidence="2 3">
    <name type="scientific">Dictyobacter kobayashii</name>
    <dbReference type="NCBI Taxonomy" id="2014872"/>
    <lineage>
        <taxon>Bacteria</taxon>
        <taxon>Bacillati</taxon>
        <taxon>Chloroflexota</taxon>
        <taxon>Ktedonobacteria</taxon>
        <taxon>Ktedonobacterales</taxon>
        <taxon>Dictyobacteraceae</taxon>
        <taxon>Dictyobacter</taxon>
    </lineage>
</organism>